<evidence type="ECO:0000256" key="5">
    <source>
        <dbReference type="ARBA" id="ARBA00022679"/>
    </source>
</evidence>
<evidence type="ECO:0000256" key="11">
    <source>
        <dbReference type="ARBA" id="ARBA00023180"/>
    </source>
</evidence>
<evidence type="ECO:0000256" key="4">
    <source>
        <dbReference type="ARBA" id="ARBA00022676"/>
    </source>
</evidence>
<keyword evidence="4 15" id="KW-0328">Glycosyltransferase</keyword>
<protein>
    <recommendedName>
        <fullName evidence="15">Fucosyltransferase</fullName>
        <ecNumber evidence="15">2.4.1.-</ecNumber>
    </recommendedName>
</protein>
<comment type="subcellular location">
    <subcellularLocation>
        <location evidence="1">Endoplasmic reticulum membrane</location>
        <topology evidence="1">Single-pass type II membrane protein</topology>
    </subcellularLocation>
    <subcellularLocation>
        <location evidence="15">Golgi apparatus</location>
        <location evidence="15">Golgi stack membrane</location>
        <topology evidence="15">Single-pass type II membrane protein</topology>
    </subcellularLocation>
</comment>
<comment type="similarity">
    <text evidence="3 15">Belongs to the glycosyltransferase 10 family.</text>
</comment>
<dbReference type="PANTHER" id="PTHR11929">
    <property type="entry name" value="ALPHA- 1,3 -FUCOSYLTRANSFERASE"/>
    <property type="match status" value="1"/>
</dbReference>
<dbReference type="InterPro" id="IPR031481">
    <property type="entry name" value="Glyco_tran_10_N"/>
</dbReference>
<dbReference type="KEGG" id="cgob:115003954"/>
<evidence type="ECO:0000259" key="16">
    <source>
        <dbReference type="Pfam" id="PF00852"/>
    </source>
</evidence>
<dbReference type="GO" id="GO:0005789">
    <property type="term" value="C:endoplasmic reticulum membrane"/>
    <property type="evidence" value="ECO:0007669"/>
    <property type="project" value="UniProtKB-SubCell"/>
</dbReference>
<comment type="pathway">
    <text evidence="2">Protein modification; protein glycosylation.</text>
</comment>
<dbReference type="Gene3D" id="3.40.50.11660">
    <property type="entry name" value="Glycosyl transferase family 10, C-terminal domain"/>
    <property type="match status" value="1"/>
</dbReference>
<keyword evidence="10" id="KW-0472">Membrane</keyword>
<evidence type="ECO:0000256" key="3">
    <source>
        <dbReference type="ARBA" id="ARBA00008919"/>
    </source>
</evidence>
<dbReference type="RefSeq" id="XP_029281756.1">
    <property type="nucleotide sequence ID" value="XM_029425896.1"/>
</dbReference>
<accession>A0A6J2P8R3</accession>
<dbReference type="FunCoup" id="A0A6J2P8R3">
    <property type="interactions" value="267"/>
</dbReference>
<evidence type="ECO:0000256" key="6">
    <source>
        <dbReference type="ARBA" id="ARBA00022692"/>
    </source>
</evidence>
<evidence type="ECO:0000256" key="10">
    <source>
        <dbReference type="ARBA" id="ARBA00023136"/>
    </source>
</evidence>
<evidence type="ECO:0000259" key="17">
    <source>
        <dbReference type="Pfam" id="PF17039"/>
    </source>
</evidence>
<evidence type="ECO:0000256" key="12">
    <source>
        <dbReference type="ARBA" id="ARBA00047273"/>
    </source>
</evidence>
<dbReference type="GeneID" id="115003954"/>
<sequence>MTVPQSCCILGWRTHCSVWRRPGSVSGARRQSELSCVGFEWVVAACANIKKTVLSSMKKCLLISFVCTLPLCLLNGWPRGFLAPTATNHSIFSHNSSSRSVTILLWYWPFGESFSLWDDVCWDLYRIPQCRLVDQRSLFPSADVVVFHHRELEQRHQTLPLDLPRPQGQRWAWMSLESPVNNRNLRPYANIFNMTISYRRDADVSIPYGELLPKEAEGHLVEDVPLNRSFLVCWVVSNYRSNHKRSKVYKELNAIIPVKVYGSWAKTSLSSEALLPTISRCNFYLAFENSIAKDYITEKLWKNAYQGGAVPVVLGPPLSDYKSVAPPNSFIHVDEFASVKDLGQYLQQLVEDKKRYSEYFTWKHQWRVKLHSDWRERLCKICSQYNSLPREKVYSNLETWVYANNN</sequence>
<keyword evidence="7" id="KW-0256">Endoplasmic reticulum</keyword>
<keyword evidence="18" id="KW-1185">Reference proteome</keyword>
<evidence type="ECO:0000256" key="13">
    <source>
        <dbReference type="ARBA" id="ARBA00048647"/>
    </source>
</evidence>
<evidence type="ECO:0000256" key="15">
    <source>
        <dbReference type="RuleBase" id="RU003832"/>
    </source>
</evidence>
<name>A0A6J2P8R3_COTGO</name>
<comment type="catalytic activity">
    <reaction evidence="12">
        <text>L-threonyl-[protein] + GDP-beta-L-fucose = 3-O-(alpha-L-fucosyl)-L-threonyl-[protein] + GDP + H(+)</text>
        <dbReference type="Rhea" id="RHEA:70491"/>
        <dbReference type="Rhea" id="RHEA-COMP:11060"/>
        <dbReference type="Rhea" id="RHEA-COMP:17915"/>
        <dbReference type="ChEBI" id="CHEBI:15378"/>
        <dbReference type="ChEBI" id="CHEBI:30013"/>
        <dbReference type="ChEBI" id="CHEBI:57273"/>
        <dbReference type="ChEBI" id="CHEBI:58189"/>
        <dbReference type="ChEBI" id="CHEBI:189631"/>
        <dbReference type="EC" id="2.4.1.221"/>
    </reaction>
    <physiologicalReaction direction="left-to-right" evidence="12">
        <dbReference type="Rhea" id="RHEA:70492"/>
    </physiologicalReaction>
</comment>
<gene>
    <name evidence="19" type="primary">LOC115003954</name>
</gene>
<evidence type="ECO:0000256" key="9">
    <source>
        <dbReference type="ARBA" id="ARBA00022989"/>
    </source>
</evidence>
<dbReference type="Proteomes" id="UP000504630">
    <property type="component" value="Chromosome 3"/>
</dbReference>
<dbReference type="FunFam" id="3.40.50.11660:FF:000002">
    <property type="entry name" value="Alpha-(1,3)-fucosyltransferase"/>
    <property type="match status" value="1"/>
</dbReference>
<comment type="function">
    <text evidence="14">Protein O-fucosyltransferase that specifically catalyzes O-fucosylation of serine or threonine residues in EMI domains of target proteins. Attaches fucose through an O-glycosidic linkage. O-fucosylation of EMI domain-containing proteins may be required for facilitating protein folding and secretion.</text>
</comment>
<dbReference type="OrthoDB" id="427096at2759"/>
<evidence type="ECO:0000256" key="1">
    <source>
        <dbReference type="ARBA" id="ARBA00004648"/>
    </source>
</evidence>
<keyword evidence="8" id="KW-0735">Signal-anchor</keyword>
<keyword evidence="9" id="KW-1133">Transmembrane helix</keyword>
<organism evidence="18 19">
    <name type="scientific">Cottoperca gobio</name>
    <name type="common">Frogmouth</name>
    <name type="synonym">Aphritis gobio</name>
    <dbReference type="NCBI Taxonomy" id="56716"/>
    <lineage>
        <taxon>Eukaryota</taxon>
        <taxon>Metazoa</taxon>
        <taxon>Chordata</taxon>
        <taxon>Craniata</taxon>
        <taxon>Vertebrata</taxon>
        <taxon>Euteleostomi</taxon>
        <taxon>Actinopterygii</taxon>
        <taxon>Neopterygii</taxon>
        <taxon>Teleostei</taxon>
        <taxon>Neoteleostei</taxon>
        <taxon>Acanthomorphata</taxon>
        <taxon>Eupercaria</taxon>
        <taxon>Perciformes</taxon>
        <taxon>Notothenioidei</taxon>
        <taxon>Bovichtidae</taxon>
        <taxon>Cottoperca</taxon>
    </lineage>
</organism>
<evidence type="ECO:0000313" key="18">
    <source>
        <dbReference type="Proteomes" id="UP000504630"/>
    </source>
</evidence>
<dbReference type="Pfam" id="PF17039">
    <property type="entry name" value="Glyco_tran_10_N"/>
    <property type="match status" value="1"/>
</dbReference>
<evidence type="ECO:0000256" key="8">
    <source>
        <dbReference type="ARBA" id="ARBA00022968"/>
    </source>
</evidence>
<dbReference type="GO" id="GO:0032580">
    <property type="term" value="C:Golgi cisterna membrane"/>
    <property type="evidence" value="ECO:0007669"/>
    <property type="project" value="UniProtKB-SubCell"/>
</dbReference>
<dbReference type="InterPro" id="IPR055270">
    <property type="entry name" value="Glyco_tran_10_C"/>
</dbReference>
<reference evidence="19" key="1">
    <citation type="submission" date="2025-08" db="UniProtKB">
        <authorList>
            <consortium name="RefSeq"/>
        </authorList>
    </citation>
    <scope>IDENTIFICATION</scope>
</reference>
<proteinExistence type="inferred from homology"/>
<feature type="domain" description="Fucosyltransferase N-terminal" evidence="17">
    <location>
        <begin position="99"/>
        <end position="209"/>
    </location>
</feature>
<dbReference type="UniPathway" id="UPA00378"/>
<dbReference type="EC" id="2.4.1.-" evidence="15"/>
<evidence type="ECO:0000256" key="7">
    <source>
        <dbReference type="ARBA" id="ARBA00022824"/>
    </source>
</evidence>
<dbReference type="GO" id="GO:0046920">
    <property type="term" value="F:alpha-(1-&gt;3)-fucosyltransferase activity"/>
    <property type="evidence" value="ECO:0007669"/>
    <property type="project" value="TreeGrafter"/>
</dbReference>
<dbReference type="PANTHER" id="PTHR11929:SF245">
    <property type="entry name" value="FUCOSYLTRANSFERASE"/>
    <property type="match status" value="1"/>
</dbReference>
<keyword evidence="6 15" id="KW-0812">Transmembrane</keyword>
<evidence type="ECO:0000256" key="2">
    <source>
        <dbReference type="ARBA" id="ARBA00004922"/>
    </source>
</evidence>
<dbReference type="InterPro" id="IPR001503">
    <property type="entry name" value="Glyco_trans_10"/>
</dbReference>
<dbReference type="Pfam" id="PF00852">
    <property type="entry name" value="Glyco_transf_10"/>
    <property type="match status" value="1"/>
</dbReference>
<dbReference type="AlphaFoldDB" id="A0A6J2P8R3"/>
<dbReference type="SUPFAM" id="SSF53756">
    <property type="entry name" value="UDP-Glycosyltransferase/glycogen phosphorylase"/>
    <property type="match status" value="1"/>
</dbReference>
<dbReference type="GO" id="GO:0046922">
    <property type="term" value="F:peptide-O-fucosyltransferase activity"/>
    <property type="evidence" value="ECO:0007669"/>
    <property type="project" value="UniProtKB-EC"/>
</dbReference>
<comment type="catalytic activity">
    <reaction evidence="13">
        <text>L-seryl-[protein] + GDP-beta-L-fucose = 3-O-(alpha-L-fucosyl)-L-seryl-[protein] + GDP + H(+)</text>
        <dbReference type="Rhea" id="RHEA:63644"/>
        <dbReference type="Rhea" id="RHEA-COMP:9863"/>
        <dbReference type="Rhea" id="RHEA-COMP:17914"/>
        <dbReference type="ChEBI" id="CHEBI:15378"/>
        <dbReference type="ChEBI" id="CHEBI:29999"/>
        <dbReference type="ChEBI" id="CHEBI:57273"/>
        <dbReference type="ChEBI" id="CHEBI:58189"/>
        <dbReference type="ChEBI" id="CHEBI:189632"/>
        <dbReference type="EC" id="2.4.1.221"/>
    </reaction>
    <physiologicalReaction direction="left-to-right" evidence="13">
        <dbReference type="Rhea" id="RHEA:63645"/>
    </physiologicalReaction>
</comment>
<dbReference type="InterPro" id="IPR038577">
    <property type="entry name" value="GT10-like_C_sf"/>
</dbReference>
<keyword evidence="5 15" id="KW-0808">Transferase</keyword>
<keyword evidence="11" id="KW-0325">Glycoprotein</keyword>
<dbReference type="InParanoid" id="A0A6J2P8R3"/>
<evidence type="ECO:0000313" key="19">
    <source>
        <dbReference type="RefSeq" id="XP_029281756.1"/>
    </source>
</evidence>
<keyword evidence="15" id="KW-0333">Golgi apparatus</keyword>
<evidence type="ECO:0000256" key="14">
    <source>
        <dbReference type="ARBA" id="ARBA00058658"/>
    </source>
</evidence>
<feature type="domain" description="Fucosyltransferase C-terminal" evidence="16">
    <location>
        <begin position="228"/>
        <end position="400"/>
    </location>
</feature>